<dbReference type="RefSeq" id="WP_124751729.1">
    <property type="nucleotide sequence ID" value="NZ_RQYS01000030.1"/>
</dbReference>
<proteinExistence type="predicted"/>
<protein>
    <submittedName>
        <fullName evidence="2">Protease</fullName>
    </submittedName>
</protein>
<dbReference type="SUPFAM" id="SSF49265">
    <property type="entry name" value="Fibronectin type III"/>
    <property type="match status" value="1"/>
</dbReference>
<keyword evidence="2" id="KW-0378">Hydrolase</keyword>
<evidence type="ECO:0000313" key="3">
    <source>
        <dbReference type="Proteomes" id="UP000278609"/>
    </source>
</evidence>
<dbReference type="InterPro" id="IPR043504">
    <property type="entry name" value="Peptidase_S1_PA_chymotrypsin"/>
</dbReference>
<dbReference type="GO" id="GO:0006508">
    <property type="term" value="P:proteolysis"/>
    <property type="evidence" value="ECO:0007669"/>
    <property type="project" value="UniProtKB-KW"/>
</dbReference>
<dbReference type="GO" id="GO:0004252">
    <property type="term" value="F:serine-type endopeptidase activity"/>
    <property type="evidence" value="ECO:0007669"/>
    <property type="project" value="InterPro"/>
</dbReference>
<gene>
    <name evidence="2" type="ORF">EII40_07910</name>
</gene>
<dbReference type="InterPro" id="IPR013783">
    <property type="entry name" value="Ig-like_fold"/>
</dbReference>
<dbReference type="AlphaFoldDB" id="A0A3P1XNW3"/>
<comment type="caution">
    <text evidence="2">The sequence shown here is derived from an EMBL/GenBank/DDBJ whole genome shotgun (WGS) entry which is preliminary data.</text>
</comment>
<feature type="domain" description="Peptidase S1" evidence="1">
    <location>
        <begin position="246"/>
        <end position="452"/>
    </location>
</feature>
<name>A0A3P1XNW3_TANFO</name>
<dbReference type="OrthoDB" id="9342482at2"/>
<dbReference type="PANTHER" id="PTHR36234">
    <property type="entry name" value="LYSYL ENDOPEPTIDASE"/>
    <property type="match status" value="1"/>
</dbReference>
<dbReference type="SUPFAM" id="SSF50494">
    <property type="entry name" value="Trypsin-like serine proteases"/>
    <property type="match status" value="1"/>
</dbReference>
<accession>A0A3P1XNW3</accession>
<organism evidence="2 3">
    <name type="scientific">Tannerella forsythia</name>
    <name type="common">Bacteroides forsythus</name>
    <dbReference type="NCBI Taxonomy" id="28112"/>
    <lineage>
        <taxon>Bacteria</taxon>
        <taxon>Pseudomonadati</taxon>
        <taxon>Bacteroidota</taxon>
        <taxon>Bacteroidia</taxon>
        <taxon>Bacteroidales</taxon>
        <taxon>Tannerellaceae</taxon>
        <taxon>Tannerella</taxon>
    </lineage>
</organism>
<dbReference type="InterPro" id="IPR001254">
    <property type="entry name" value="Trypsin_dom"/>
</dbReference>
<dbReference type="Gene3D" id="2.60.40.10">
    <property type="entry name" value="Immunoglobulins"/>
    <property type="match status" value="2"/>
</dbReference>
<dbReference type="PANTHER" id="PTHR36234:SF5">
    <property type="entry name" value="LYSYL ENDOPEPTIDASE"/>
    <property type="match status" value="1"/>
</dbReference>
<evidence type="ECO:0000313" key="2">
    <source>
        <dbReference type="EMBL" id="RRD60175.1"/>
    </source>
</evidence>
<sequence length="950" mass="105514">MIRSIIRRSPKEFRRIITSIGIWMGVVTGGSAQMSEGGTPPSFRYQTTLRSKSAVREIPVTFSVEDMKQVDRWQESQGLAPLCVSTLIEVALNPENSGKWSMLPDGQEIWQLELRAEDAIALMLYYSDFYIPKGGKLFLYNAEKTQILGAYTHATHPSGGRFATEFVSGDAVTLEYVKGPDGQLPRIEIEAVGYGYNHLSVTEQGGLQLRRGARSSGPCEVNIHCEEGDAWQNQKKGVCHTIQRIGTKSYICSGSLVNNTAQDLKPYVLTAMHCSTEKNTVASDEDLEQWLFYFHMEQSGCNTSSPAVGSKTLTGCKRMAYTLTNGQSDGLLLLLNTPVPKDYNVYYNGWDRRNQAPQSGVCIHHPKGDYKKISTYGKPGTHSTFLSNNGIKGDTHAHWNVTFIKTRNGHGVTEDGSSGSPLFNTNKLIVGTLTGGSSTCAKPDGLNLYGKMSYHWNKYMDQPHAHMDQFLDPKKSGVEVLEGRYHTLLMPPSNLRSTYQTGTVALAWEAPASGIPQGYRVYRNNTKIEETNARSYIDRSPLAGTVTYAVTAVYANGNESSSITSTLALTEYKAPDHVKVTRTSAGKAAVVWDMPVYEQTIYWGGENSKYEVNMNKEGETKPFYFGQAWTKDEIMPLHLKTITDVKFIPIQNNTYEIYIVQGNRSYRQKIVDVTYRRTNTIKLTTPFVINGTQPLTVAIYVSELSASSTNYPAVCDQGPAIDGKGDLYSYDGKTWKTLHSGPDAHNFNFNFFIAAVVSSKSGELPTAYSSEVSTPQLLSAAATETVHIRKAYVTEIAPDTLSMRSLQPYAFPQVTGYHIYRDQMKIATVSAAPTRYIDPKTHVKPVIYQVSALYGNAESVWSKGVEFIPMSNVPGAEEVTIYPTVFTEQLHLKGAERVKRIEFYTVDGRLRLQADRPGGVLDTHALPSGMYLIRIYRIDGRTEIARGIRK</sequence>
<dbReference type="EMBL" id="RQYS01000030">
    <property type="protein sequence ID" value="RRD60175.1"/>
    <property type="molecule type" value="Genomic_DNA"/>
</dbReference>
<keyword evidence="2" id="KW-0645">Protease</keyword>
<reference evidence="2 3" key="1">
    <citation type="submission" date="2018-11" db="EMBL/GenBank/DDBJ databases">
        <title>Genomes From Bacteria Associated with the Canine Oral Cavity: a Test Case for Automated Genome-Based Taxonomic Assignment.</title>
        <authorList>
            <person name="Coil D.A."/>
            <person name="Jospin G."/>
            <person name="Darling A.E."/>
            <person name="Wallis C."/>
            <person name="Davis I.J."/>
            <person name="Harris S."/>
            <person name="Eisen J.A."/>
            <person name="Holcombe L.J."/>
            <person name="O'Flynn C."/>
        </authorList>
    </citation>
    <scope>NUCLEOTIDE SEQUENCE [LARGE SCALE GENOMIC DNA]</scope>
    <source>
        <strain evidence="2 3">OH2617_COT-023</strain>
    </source>
</reference>
<evidence type="ECO:0000259" key="1">
    <source>
        <dbReference type="Pfam" id="PF00089"/>
    </source>
</evidence>
<dbReference type="Gene3D" id="2.40.10.10">
    <property type="entry name" value="Trypsin-like serine proteases"/>
    <property type="match status" value="2"/>
</dbReference>
<dbReference type="Proteomes" id="UP000278609">
    <property type="component" value="Unassembled WGS sequence"/>
</dbReference>
<dbReference type="InterPro" id="IPR009003">
    <property type="entry name" value="Peptidase_S1_PA"/>
</dbReference>
<dbReference type="InterPro" id="IPR036116">
    <property type="entry name" value="FN3_sf"/>
</dbReference>
<dbReference type="Pfam" id="PF00089">
    <property type="entry name" value="Trypsin"/>
    <property type="match status" value="1"/>
</dbReference>